<evidence type="ECO:0000259" key="11">
    <source>
        <dbReference type="Pfam" id="PF04290"/>
    </source>
</evidence>
<feature type="transmembrane region" description="Helical" evidence="9">
    <location>
        <begin position="291"/>
        <end position="313"/>
    </location>
</feature>
<feature type="transmembrane region" description="Helical" evidence="9">
    <location>
        <begin position="153"/>
        <end position="173"/>
    </location>
</feature>
<comment type="caution">
    <text evidence="9">Lacks conserved residue(s) required for the propagation of feature annotation.</text>
</comment>
<gene>
    <name evidence="12" type="ORF">A8M32_25330</name>
</gene>
<dbReference type="InterPro" id="IPR007387">
    <property type="entry name" value="TRAP_DctQ"/>
</dbReference>
<feature type="transmembrane region" description="Helical" evidence="9">
    <location>
        <begin position="214"/>
        <end position="234"/>
    </location>
</feature>
<dbReference type="Proteomes" id="UP000094342">
    <property type="component" value="Unassembled WGS sequence"/>
</dbReference>
<protein>
    <recommendedName>
        <fullName evidence="9">TRAP transporter small permease protein</fullName>
    </recommendedName>
</protein>
<feature type="region of interest" description="Disordered" evidence="10">
    <location>
        <begin position="180"/>
        <end position="199"/>
    </location>
</feature>
<dbReference type="OrthoDB" id="9794346at2"/>
<evidence type="ECO:0000256" key="6">
    <source>
        <dbReference type="ARBA" id="ARBA00022989"/>
    </source>
</evidence>
<comment type="subunit">
    <text evidence="9">The complex comprises the extracytoplasmic solute receptor protein and the two transmembrane proteins.</text>
</comment>
<dbReference type="AlphaFoldDB" id="A0A1E3V668"/>
<feature type="transmembrane region" description="Helical" evidence="9">
    <location>
        <begin position="254"/>
        <end position="270"/>
    </location>
</feature>
<sequence>MPSLTFIMPHWLYWASLVVFPLVAALLVYRERGRSEAGRPNLFLAYLFLVSAGFLGMHRFYLRSAWGLLFIPFFLAVLWTSAEVRVERETLSFARSEAQRAERLVTRATADVARNREGAADRLAEVDAAAQTTRADLTAAAAGLARSNRNARVAGILLGLLLLGDAFLMPGLVRRRREREAAAPAAAPEPQMQAAVPSSPVKPPLPLLRPIDRLVQATGELVAYWSVLAVFAYYYEVVGRYVFNSPTNWVHESMFLMFGIQYMLAGAYAYRDESHVRVDIVYSRLSDRGRAICDVITSAFFFLFVGTMLVTGWRFANDAMAVGERSFTEWGVQYWPVKLSIPIGAALLLLQGFSRLLRDIATVVAGKVD</sequence>
<comment type="subcellular location">
    <subcellularLocation>
        <location evidence="1 9">Cell inner membrane</location>
        <topology evidence="1 9">Multi-pass membrane protein</topology>
    </subcellularLocation>
</comment>
<feature type="transmembrane region" description="Helical" evidence="9">
    <location>
        <begin position="333"/>
        <end position="350"/>
    </location>
</feature>
<evidence type="ECO:0000256" key="10">
    <source>
        <dbReference type="SAM" id="MobiDB-lite"/>
    </source>
</evidence>
<dbReference type="EMBL" id="LYBW01000065">
    <property type="protein sequence ID" value="ODR88336.1"/>
    <property type="molecule type" value="Genomic_DNA"/>
</dbReference>
<comment type="similarity">
    <text evidence="8 9">Belongs to the TRAP transporter small permease family.</text>
</comment>
<keyword evidence="7 9" id="KW-0472">Membrane</keyword>
<evidence type="ECO:0000256" key="4">
    <source>
        <dbReference type="ARBA" id="ARBA00022519"/>
    </source>
</evidence>
<evidence type="ECO:0000313" key="13">
    <source>
        <dbReference type="Proteomes" id="UP000094342"/>
    </source>
</evidence>
<dbReference type="GO" id="GO:0005886">
    <property type="term" value="C:plasma membrane"/>
    <property type="evidence" value="ECO:0007669"/>
    <property type="project" value="UniProtKB-SubCell"/>
</dbReference>
<feature type="domain" description="Tripartite ATP-independent periplasmic transporters DctQ component" evidence="11">
    <location>
        <begin position="234"/>
        <end position="361"/>
    </location>
</feature>
<evidence type="ECO:0000256" key="5">
    <source>
        <dbReference type="ARBA" id="ARBA00022692"/>
    </source>
</evidence>
<dbReference type="InterPro" id="IPR055348">
    <property type="entry name" value="DctQ"/>
</dbReference>
<feature type="transmembrane region" description="Helical" evidence="9">
    <location>
        <begin position="12"/>
        <end position="29"/>
    </location>
</feature>
<evidence type="ECO:0000256" key="8">
    <source>
        <dbReference type="ARBA" id="ARBA00038436"/>
    </source>
</evidence>
<evidence type="ECO:0000313" key="12">
    <source>
        <dbReference type="EMBL" id="ODR88336.1"/>
    </source>
</evidence>
<dbReference type="PANTHER" id="PTHR35011">
    <property type="entry name" value="2,3-DIKETO-L-GULONATE TRAP TRANSPORTER SMALL PERMEASE PROTEIN YIAM"/>
    <property type="match status" value="1"/>
</dbReference>
<evidence type="ECO:0000256" key="7">
    <source>
        <dbReference type="ARBA" id="ARBA00023136"/>
    </source>
</evidence>
<keyword evidence="13" id="KW-1185">Reference proteome</keyword>
<keyword evidence="3" id="KW-1003">Cell membrane</keyword>
<organism evidence="12 13">
    <name type="scientific">Sinorhizobium alkalisoli</name>
    <dbReference type="NCBI Taxonomy" id="1752398"/>
    <lineage>
        <taxon>Bacteria</taxon>
        <taxon>Pseudomonadati</taxon>
        <taxon>Pseudomonadota</taxon>
        <taxon>Alphaproteobacteria</taxon>
        <taxon>Hyphomicrobiales</taxon>
        <taxon>Rhizobiaceae</taxon>
        <taxon>Sinorhizobium/Ensifer group</taxon>
        <taxon>Sinorhizobium</taxon>
    </lineage>
</organism>
<evidence type="ECO:0000256" key="3">
    <source>
        <dbReference type="ARBA" id="ARBA00022475"/>
    </source>
</evidence>
<feature type="transmembrane region" description="Helical" evidence="9">
    <location>
        <begin position="41"/>
        <end position="58"/>
    </location>
</feature>
<comment type="function">
    <text evidence="9">Part of the tripartite ATP-independent periplasmic (TRAP) transport system.</text>
</comment>
<proteinExistence type="inferred from homology"/>
<evidence type="ECO:0000256" key="9">
    <source>
        <dbReference type="RuleBase" id="RU369079"/>
    </source>
</evidence>
<evidence type="ECO:0000256" key="1">
    <source>
        <dbReference type="ARBA" id="ARBA00004429"/>
    </source>
</evidence>
<keyword evidence="4 9" id="KW-0997">Cell inner membrane</keyword>
<dbReference type="GO" id="GO:0022857">
    <property type="term" value="F:transmembrane transporter activity"/>
    <property type="evidence" value="ECO:0007669"/>
    <property type="project" value="UniProtKB-UniRule"/>
</dbReference>
<dbReference type="STRING" id="1752398.A8M32_25330"/>
<dbReference type="PANTHER" id="PTHR35011:SF4">
    <property type="entry name" value="SLL1102 PROTEIN"/>
    <property type="match status" value="1"/>
</dbReference>
<keyword evidence="2 9" id="KW-0813">Transport</keyword>
<keyword evidence="6 9" id="KW-1133">Transmembrane helix</keyword>
<keyword evidence="5 9" id="KW-0812">Transmembrane</keyword>
<dbReference type="RefSeq" id="WP_069461192.1">
    <property type="nucleotide sequence ID" value="NZ_LYBW01000065.1"/>
</dbReference>
<accession>A0A1E3V668</accession>
<reference evidence="13" key="1">
    <citation type="submission" date="2016-05" db="EMBL/GenBank/DDBJ databases">
        <authorList>
            <person name="Li Y."/>
        </authorList>
    </citation>
    <scope>NUCLEOTIDE SEQUENCE [LARGE SCALE GENOMIC DNA]</scope>
    <source>
        <strain evidence="13">YIC4027</strain>
    </source>
</reference>
<comment type="caution">
    <text evidence="12">The sequence shown here is derived from an EMBL/GenBank/DDBJ whole genome shotgun (WGS) entry which is preliminary data.</text>
</comment>
<dbReference type="Pfam" id="PF04290">
    <property type="entry name" value="DctQ"/>
    <property type="match status" value="1"/>
</dbReference>
<name>A0A1E3V668_9HYPH</name>
<evidence type="ECO:0000256" key="2">
    <source>
        <dbReference type="ARBA" id="ARBA00022448"/>
    </source>
</evidence>